<keyword evidence="2" id="KW-1133">Transmembrane helix</keyword>
<evidence type="ECO:0000256" key="1">
    <source>
        <dbReference type="SAM" id="MobiDB-lite"/>
    </source>
</evidence>
<protein>
    <submittedName>
        <fullName evidence="3">DUF6766 family protein</fullName>
    </submittedName>
</protein>
<dbReference type="EMBL" id="JBHMBL010000003">
    <property type="protein sequence ID" value="MFB9643609.1"/>
    <property type="molecule type" value="Genomic_DNA"/>
</dbReference>
<dbReference type="Pfam" id="PF20554">
    <property type="entry name" value="DUF6766"/>
    <property type="match status" value="1"/>
</dbReference>
<feature type="region of interest" description="Disordered" evidence="1">
    <location>
        <begin position="105"/>
        <end position="128"/>
    </location>
</feature>
<dbReference type="RefSeq" id="WP_157425378.1">
    <property type="nucleotide sequence ID" value="NZ_BAAANI010000003.1"/>
</dbReference>
<keyword evidence="4" id="KW-1185">Reference proteome</keyword>
<name>A0ABV5STD5_9MICO</name>
<sequence>MTHDAATGPKRGTTPGGAARWIHEHALFLVCMAVFVLCLAGMAASGFQVANEERLDHGAAPLPLVEYLTSGQFIEATFENWESEFLQMGAYVVLTVFLFQKGSSESKPIDERTPQDDDPRTVEHGPETPWPVRRGGFVLVLYENSLAIFFFVLFGLSFWLHAVGGAEAYSEEQSLHGLPGVSVWEYLGTAQFWFESMQNWQSEFLAVAAIVGASVYLRQRGSPESKPVATPHHETGA</sequence>
<feature type="transmembrane region" description="Helical" evidence="2">
    <location>
        <begin position="26"/>
        <end position="47"/>
    </location>
</feature>
<evidence type="ECO:0000313" key="3">
    <source>
        <dbReference type="EMBL" id="MFB9643609.1"/>
    </source>
</evidence>
<dbReference type="Proteomes" id="UP001589667">
    <property type="component" value="Unassembled WGS sequence"/>
</dbReference>
<reference evidence="3 4" key="1">
    <citation type="submission" date="2024-09" db="EMBL/GenBank/DDBJ databases">
        <authorList>
            <person name="Sun Q."/>
            <person name="Mori K."/>
        </authorList>
    </citation>
    <scope>NUCLEOTIDE SEQUENCE [LARGE SCALE GENOMIC DNA]</scope>
    <source>
        <strain evidence="3 4">JCM 14321</strain>
    </source>
</reference>
<dbReference type="InterPro" id="IPR046657">
    <property type="entry name" value="DUF6766"/>
</dbReference>
<proteinExistence type="predicted"/>
<feature type="transmembrane region" description="Helical" evidence="2">
    <location>
        <begin position="137"/>
        <end position="160"/>
    </location>
</feature>
<keyword evidence="2" id="KW-0472">Membrane</keyword>
<feature type="compositionally biased region" description="Basic and acidic residues" evidence="1">
    <location>
        <begin position="107"/>
        <end position="126"/>
    </location>
</feature>
<accession>A0ABV5STD5</accession>
<comment type="caution">
    <text evidence="3">The sequence shown here is derived from an EMBL/GenBank/DDBJ whole genome shotgun (WGS) entry which is preliminary data.</text>
</comment>
<evidence type="ECO:0000256" key="2">
    <source>
        <dbReference type="SAM" id="Phobius"/>
    </source>
</evidence>
<gene>
    <name evidence="3" type="ORF">ACFFQV_15040</name>
</gene>
<evidence type="ECO:0000313" key="4">
    <source>
        <dbReference type="Proteomes" id="UP001589667"/>
    </source>
</evidence>
<keyword evidence="2" id="KW-0812">Transmembrane</keyword>
<organism evidence="3 4">
    <name type="scientific">Agromyces lapidis</name>
    <dbReference type="NCBI Taxonomy" id="279574"/>
    <lineage>
        <taxon>Bacteria</taxon>
        <taxon>Bacillati</taxon>
        <taxon>Actinomycetota</taxon>
        <taxon>Actinomycetes</taxon>
        <taxon>Micrococcales</taxon>
        <taxon>Microbacteriaceae</taxon>
        <taxon>Agromyces</taxon>
    </lineage>
</organism>